<sequence>MRIKKIGIAFLVCVLGISASSISVFAEDITDSWEVIECGDNQIATTRSIPELPNAEPNWEDSVVTSKVASIQVNIQSPLETSWRNSYSDYYYQANRVVERIDDYLASKFGIDFYSVSQPNWSTKSSSSSGSVLADATNNIGKGSADLMIAFAGALVDTSTSATFGVAYVGQPYAVVFNHSYNQNCKSAQHEVGHTYGLQHCSSTCVMKQGWDTNWGLFEHLCSSHNTQWSNAKNTY</sequence>
<proteinExistence type="predicted"/>
<dbReference type="EMBL" id="CYZP01000003">
    <property type="protein sequence ID" value="CUN54264.1"/>
    <property type="molecule type" value="Genomic_DNA"/>
</dbReference>
<dbReference type="InterPro" id="IPR024079">
    <property type="entry name" value="MetalloPept_cat_dom_sf"/>
</dbReference>
<evidence type="ECO:0000256" key="5">
    <source>
        <dbReference type="ARBA" id="ARBA00022833"/>
    </source>
</evidence>
<dbReference type="Gene3D" id="3.40.390.10">
    <property type="entry name" value="Collagenase (Catalytic Domain)"/>
    <property type="match status" value="1"/>
</dbReference>
<dbReference type="RefSeq" id="WP_055057358.1">
    <property type="nucleotide sequence ID" value="NZ_CYZP01000003.1"/>
</dbReference>
<evidence type="ECO:0000256" key="2">
    <source>
        <dbReference type="ARBA" id="ARBA00022670"/>
    </source>
</evidence>
<feature type="chain" id="PRO_5008015607" evidence="7">
    <location>
        <begin position="27"/>
        <end position="236"/>
    </location>
</feature>
<dbReference type="InterPro" id="IPR012962">
    <property type="entry name" value="Pept_M54_archaemetzincn"/>
</dbReference>
<dbReference type="SUPFAM" id="SSF55486">
    <property type="entry name" value="Metalloproteases ('zincins'), catalytic domain"/>
    <property type="match status" value="1"/>
</dbReference>
<protein>
    <submittedName>
        <fullName evidence="8">Predicted Zn-dependent proteases</fullName>
    </submittedName>
</protein>
<evidence type="ECO:0000256" key="7">
    <source>
        <dbReference type="SAM" id="SignalP"/>
    </source>
</evidence>
<keyword evidence="5" id="KW-0862">Zinc</keyword>
<keyword evidence="4" id="KW-0378">Hydrolase</keyword>
<evidence type="ECO:0000313" key="9">
    <source>
        <dbReference type="Proteomes" id="UP000095645"/>
    </source>
</evidence>
<name>A0A173XR96_9FIRM</name>
<keyword evidence="7" id="KW-0732">Signal</keyword>
<dbReference type="AlphaFoldDB" id="A0A173XR96"/>
<feature type="signal peptide" evidence="7">
    <location>
        <begin position="1"/>
        <end position="26"/>
    </location>
</feature>
<keyword evidence="3" id="KW-0479">Metal-binding</keyword>
<keyword evidence="2 8" id="KW-0645">Protease</keyword>
<evidence type="ECO:0000256" key="3">
    <source>
        <dbReference type="ARBA" id="ARBA00022723"/>
    </source>
</evidence>
<evidence type="ECO:0000256" key="1">
    <source>
        <dbReference type="ARBA" id="ARBA00001947"/>
    </source>
</evidence>
<organism evidence="8 9">
    <name type="scientific">Blautia obeum</name>
    <dbReference type="NCBI Taxonomy" id="40520"/>
    <lineage>
        <taxon>Bacteria</taxon>
        <taxon>Bacillati</taxon>
        <taxon>Bacillota</taxon>
        <taxon>Clostridia</taxon>
        <taxon>Lachnospirales</taxon>
        <taxon>Lachnospiraceae</taxon>
        <taxon>Blautia</taxon>
    </lineage>
</organism>
<dbReference type="GO" id="GO:0006508">
    <property type="term" value="P:proteolysis"/>
    <property type="evidence" value="ECO:0007669"/>
    <property type="project" value="UniProtKB-KW"/>
</dbReference>
<accession>A0A173XR96</accession>
<evidence type="ECO:0000256" key="4">
    <source>
        <dbReference type="ARBA" id="ARBA00022801"/>
    </source>
</evidence>
<evidence type="ECO:0000313" key="8">
    <source>
        <dbReference type="EMBL" id="CUN54264.1"/>
    </source>
</evidence>
<keyword evidence="6" id="KW-0482">Metalloprotease</keyword>
<evidence type="ECO:0000256" key="6">
    <source>
        <dbReference type="ARBA" id="ARBA00023049"/>
    </source>
</evidence>
<reference evidence="8 9" key="1">
    <citation type="submission" date="2015-09" db="EMBL/GenBank/DDBJ databases">
        <authorList>
            <consortium name="Pathogen Informatics"/>
        </authorList>
    </citation>
    <scope>NUCLEOTIDE SEQUENCE [LARGE SCALE GENOMIC DNA]</scope>
    <source>
        <strain evidence="8 9">2789STDY5834861</strain>
    </source>
</reference>
<dbReference type="GO" id="GO:0008237">
    <property type="term" value="F:metallopeptidase activity"/>
    <property type="evidence" value="ECO:0007669"/>
    <property type="project" value="InterPro"/>
</dbReference>
<gene>
    <name evidence="8" type="ORF">ERS852476_00410</name>
</gene>
<dbReference type="Pfam" id="PF07998">
    <property type="entry name" value="Peptidase_M54"/>
    <property type="match status" value="1"/>
</dbReference>
<comment type="cofactor">
    <cofactor evidence="1">
        <name>Zn(2+)</name>
        <dbReference type="ChEBI" id="CHEBI:29105"/>
    </cofactor>
</comment>
<dbReference type="Proteomes" id="UP000095645">
    <property type="component" value="Unassembled WGS sequence"/>
</dbReference>